<reference evidence="2 3" key="1">
    <citation type="journal article" date="2024" name="G3 (Bethesda)">
        <title>Genome assembly of Hibiscus sabdariffa L. provides insights into metabolisms of medicinal natural products.</title>
        <authorList>
            <person name="Kim T."/>
        </authorList>
    </citation>
    <scope>NUCLEOTIDE SEQUENCE [LARGE SCALE GENOMIC DNA]</scope>
    <source>
        <strain evidence="2">TK-2024</strain>
        <tissue evidence="2">Old leaves</tissue>
    </source>
</reference>
<organism evidence="2 3">
    <name type="scientific">Hibiscus sabdariffa</name>
    <name type="common">roselle</name>
    <dbReference type="NCBI Taxonomy" id="183260"/>
    <lineage>
        <taxon>Eukaryota</taxon>
        <taxon>Viridiplantae</taxon>
        <taxon>Streptophyta</taxon>
        <taxon>Embryophyta</taxon>
        <taxon>Tracheophyta</taxon>
        <taxon>Spermatophyta</taxon>
        <taxon>Magnoliopsida</taxon>
        <taxon>eudicotyledons</taxon>
        <taxon>Gunneridae</taxon>
        <taxon>Pentapetalae</taxon>
        <taxon>rosids</taxon>
        <taxon>malvids</taxon>
        <taxon>Malvales</taxon>
        <taxon>Malvaceae</taxon>
        <taxon>Malvoideae</taxon>
        <taxon>Hibiscus</taxon>
    </lineage>
</organism>
<evidence type="ECO:0000313" key="2">
    <source>
        <dbReference type="EMBL" id="KAK8480291.1"/>
    </source>
</evidence>
<dbReference type="Proteomes" id="UP001472677">
    <property type="component" value="Unassembled WGS sequence"/>
</dbReference>
<dbReference type="EMBL" id="JBBPBM010002077">
    <property type="protein sequence ID" value="KAK8480291.1"/>
    <property type="molecule type" value="Genomic_DNA"/>
</dbReference>
<keyword evidence="3" id="KW-1185">Reference proteome</keyword>
<comment type="caution">
    <text evidence="2">The sequence shown here is derived from an EMBL/GenBank/DDBJ whole genome shotgun (WGS) entry which is preliminary data.</text>
</comment>
<sequence>MSLNPSLPLPSLQNVGPGDRPPDTMPAEMDHEGVLADTSVQQESRPTHKALGDSDVRVIAGLSHDRISSSLEEEMHQVETTTHESTVVTDPRAFDANRGRYPTYASMVVNNPSMVGKKVSDWRTDNDNVVVLEADYIIDRSGQFPSIKYLGSRGKVLSGGSGSRYDVLAREVEPMQETLAVNGSVLDMSVVLVADSNEVPAVGRKARMESGGKTRAKIVAYVESIPDVRSKKLVPSTSNVRVVAVGKGKVAEVHKQVKSLGNAHHTPTTIVEKSLYSGVATGDKISKARALFEWMQKFAQELEAASMIPGGDLKATVEDTGQGAMHGGNGIVEHGVDVLEVSD</sequence>
<evidence type="ECO:0000313" key="3">
    <source>
        <dbReference type="Proteomes" id="UP001472677"/>
    </source>
</evidence>
<feature type="region of interest" description="Disordered" evidence="1">
    <location>
        <begin position="1"/>
        <end position="29"/>
    </location>
</feature>
<gene>
    <name evidence="2" type="ORF">V6N12_073001</name>
</gene>
<feature type="compositionally biased region" description="Low complexity" evidence="1">
    <location>
        <begin position="1"/>
        <end position="12"/>
    </location>
</feature>
<proteinExistence type="predicted"/>
<evidence type="ECO:0000256" key="1">
    <source>
        <dbReference type="SAM" id="MobiDB-lite"/>
    </source>
</evidence>
<protein>
    <submittedName>
        <fullName evidence="2">Uncharacterized protein</fullName>
    </submittedName>
</protein>
<name>A0ABR1ZIG9_9ROSI</name>
<accession>A0ABR1ZIG9</accession>